<evidence type="ECO:0000313" key="2">
    <source>
        <dbReference type="EMBL" id="CAD7284555.1"/>
    </source>
</evidence>
<protein>
    <submittedName>
        <fullName evidence="2">Uncharacterized protein</fullName>
    </submittedName>
</protein>
<gene>
    <name evidence="2" type="ORF">NMOB1V02_LOCUS12160</name>
</gene>
<evidence type="ECO:0000313" key="3">
    <source>
        <dbReference type="Proteomes" id="UP000678499"/>
    </source>
</evidence>
<feature type="chain" id="PRO_5036210503" evidence="1">
    <location>
        <begin position="24"/>
        <end position="374"/>
    </location>
</feature>
<proteinExistence type="predicted"/>
<keyword evidence="3" id="KW-1185">Reference proteome</keyword>
<keyword evidence="1" id="KW-0732">Signal</keyword>
<evidence type="ECO:0000256" key="1">
    <source>
        <dbReference type="SAM" id="SignalP"/>
    </source>
</evidence>
<dbReference type="EMBL" id="CAJPEX010008683">
    <property type="protein sequence ID" value="CAG0924707.1"/>
    <property type="molecule type" value="Genomic_DNA"/>
</dbReference>
<name>A0A7R9BZL6_9CRUS</name>
<dbReference type="Proteomes" id="UP000678499">
    <property type="component" value="Unassembled WGS sequence"/>
</dbReference>
<dbReference type="EMBL" id="OA890720">
    <property type="protein sequence ID" value="CAD7284555.1"/>
    <property type="molecule type" value="Genomic_DNA"/>
</dbReference>
<organism evidence="2">
    <name type="scientific">Notodromas monacha</name>
    <dbReference type="NCBI Taxonomy" id="399045"/>
    <lineage>
        <taxon>Eukaryota</taxon>
        <taxon>Metazoa</taxon>
        <taxon>Ecdysozoa</taxon>
        <taxon>Arthropoda</taxon>
        <taxon>Crustacea</taxon>
        <taxon>Oligostraca</taxon>
        <taxon>Ostracoda</taxon>
        <taxon>Podocopa</taxon>
        <taxon>Podocopida</taxon>
        <taxon>Cypridocopina</taxon>
        <taxon>Cypridoidea</taxon>
        <taxon>Cyprididae</taxon>
        <taxon>Notodromas</taxon>
    </lineage>
</organism>
<sequence>MILETRALFLIAVSMMLGLIVDGVTHREDSSSFCPASCDIHHVCSTAFLDETECPVGSTWDPNGGACGCCGACVRYLNETQRCYELDYAPREVQDDGTILIHACDPELFVCSVIASVVKGRSPAIFGKFHRSVSEIRAKRMAGFAMSVLLVLLVVHPDASSGRCHVQDGRLHCSEACDADAVRASEFDGRIVLTGRVLDFGCLDFFGITKVELLAPTRCEGVFRASLVDPADFCMTGPITTELPSSSPLPTHASSTLAIIPVASTETVTSTTAASLTSLTTEAPSVVTSGDTVVTQGPSSVGVPSLTTFITEMTQQTTPAPMTTKPSIIVSVLKNLPETRLHSGDHANVTLTVVEGKAVLGAEFATELFSNWAI</sequence>
<feature type="non-terminal residue" evidence="2">
    <location>
        <position position="1"/>
    </location>
</feature>
<dbReference type="AlphaFoldDB" id="A0A7R9BZL6"/>
<accession>A0A7R9BZL6</accession>
<reference evidence="2" key="1">
    <citation type="submission" date="2020-11" db="EMBL/GenBank/DDBJ databases">
        <authorList>
            <person name="Tran Van P."/>
        </authorList>
    </citation>
    <scope>NUCLEOTIDE SEQUENCE</scope>
</reference>
<feature type="signal peptide" evidence="1">
    <location>
        <begin position="1"/>
        <end position="23"/>
    </location>
</feature>